<dbReference type="AlphaFoldDB" id="A0A9P0B0R0"/>
<dbReference type="OrthoDB" id="47007at2759"/>
<sequence length="286" mass="31066">MIIQRLCKLSVHKRYISLKQNTRPEDVEANNSLNISFTDKLCIITGSNSGIGFATANLFNQLGARLILIDKDVDFLKSWATNLDNVQIVKADLRCEDETLKALSCALKKDNCLDVLINAAGIIRFGGIFDSTREQIDALLSTTLKALHCITKWALPHLMPSQGNIVNVSGRFGLRPAKDMMAYSIAMSSIDQFTKCLALDLASCKVRANCVNPGTLESTGLYRNAGMSREQFESYKKHSLLAHPMGKLGNPGDVAKAIAFLASGHASYITGVSLPVDGGASIQNFP</sequence>
<gene>
    <name evidence="1" type="ORF">MELIAE_LOCUS4621</name>
</gene>
<dbReference type="EMBL" id="OV121133">
    <property type="protein sequence ID" value="CAH0552192.1"/>
    <property type="molecule type" value="Genomic_DNA"/>
</dbReference>
<keyword evidence="2" id="KW-1185">Reference proteome</keyword>
<accession>A0A9P0B0R0</accession>
<evidence type="ECO:0000313" key="2">
    <source>
        <dbReference type="Proteomes" id="UP001154078"/>
    </source>
</evidence>
<protein>
    <submittedName>
        <fullName evidence="1">Uncharacterized protein</fullName>
    </submittedName>
</protein>
<dbReference type="InterPro" id="IPR036291">
    <property type="entry name" value="NAD(P)-bd_dom_sf"/>
</dbReference>
<dbReference type="PANTHER" id="PTHR43975:SF2">
    <property type="entry name" value="EG:BACR7A4.14 PROTEIN-RELATED"/>
    <property type="match status" value="1"/>
</dbReference>
<dbReference type="PRINTS" id="PR00080">
    <property type="entry name" value="SDRFAMILY"/>
</dbReference>
<dbReference type="FunFam" id="3.40.50.720:FF:000084">
    <property type="entry name" value="Short-chain dehydrogenase reductase"/>
    <property type="match status" value="1"/>
</dbReference>
<proteinExistence type="predicted"/>
<reference evidence="1" key="1">
    <citation type="submission" date="2021-12" db="EMBL/GenBank/DDBJ databases">
        <authorList>
            <person name="King R."/>
        </authorList>
    </citation>
    <scope>NUCLEOTIDE SEQUENCE</scope>
</reference>
<dbReference type="InterPro" id="IPR002347">
    <property type="entry name" value="SDR_fam"/>
</dbReference>
<dbReference type="PANTHER" id="PTHR43975">
    <property type="entry name" value="ZGC:101858"/>
    <property type="match status" value="1"/>
</dbReference>
<name>A0A9P0B0R0_BRAAE</name>
<dbReference type="Pfam" id="PF13561">
    <property type="entry name" value="adh_short_C2"/>
    <property type="match status" value="1"/>
</dbReference>
<dbReference type="SUPFAM" id="SSF51735">
    <property type="entry name" value="NAD(P)-binding Rossmann-fold domains"/>
    <property type="match status" value="1"/>
</dbReference>
<dbReference type="PRINTS" id="PR00081">
    <property type="entry name" value="GDHRDH"/>
</dbReference>
<dbReference type="Gene3D" id="3.40.50.720">
    <property type="entry name" value="NAD(P)-binding Rossmann-like Domain"/>
    <property type="match status" value="1"/>
</dbReference>
<organism evidence="1 2">
    <name type="scientific">Brassicogethes aeneus</name>
    <name type="common">Rape pollen beetle</name>
    <name type="synonym">Meligethes aeneus</name>
    <dbReference type="NCBI Taxonomy" id="1431903"/>
    <lineage>
        <taxon>Eukaryota</taxon>
        <taxon>Metazoa</taxon>
        <taxon>Ecdysozoa</taxon>
        <taxon>Arthropoda</taxon>
        <taxon>Hexapoda</taxon>
        <taxon>Insecta</taxon>
        <taxon>Pterygota</taxon>
        <taxon>Neoptera</taxon>
        <taxon>Endopterygota</taxon>
        <taxon>Coleoptera</taxon>
        <taxon>Polyphaga</taxon>
        <taxon>Cucujiformia</taxon>
        <taxon>Nitidulidae</taxon>
        <taxon>Meligethinae</taxon>
        <taxon>Brassicogethes</taxon>
    </lineage>
</organism>
<dbReference type="Proteomes" id="UP001154078">
    <property type="component" value="Chromosome 2"/>
</dbReference>
<evidence type="ECO:0000313" key="1">
    <source>
        <dbReference type="EMBL" id="CAH0552192.1"/>
    </source>
</evidence>